<dbReference type="Proteomes" id="UP001371456">
    <property type="component" value="Unassembled WGS sequence"/>
</dbReference>
<proteinExistence type="predicted"/>
<protein>
    <submittedName>
        <fullName evidence="2">Uncharacterized protein</fullName>
    </submittedName>
</protein>
<evidence type="ECO:0000256" key="1">
    <source>
        <dbReference type="SAM" id="MobiDB-lite"/>
    </source>
</evidence>
<accession>A0AAN8UCZ5</accession>
<dbReference type="AlphaFoldDB" id="A0AAN8UCZ5"/>
<comment type="caution">
    <text evidence="2">The sequence shown here is derived from an EMBL/GenBank/DDBJ whole genome shotgun (WGS) entry which is preliminary data.</text>
</comment>
<feature type="region of interest" description="Disordered" evidence="1">
    <location>
        <begin position="1"/>
        <end position="21"/>
    </location>
</feature>
<sequence>MTDMNGGNAIINGSGAANNNF</sequence>
<name>A0AAN8UCZ5_SOLBU</name>
<reference evidence="2 3" key="1">
    <citation type="submission" date="2024-02" db="EMBL/GenBank/DDBJ databases">
        <title>de novo genome assembly of Solanum bulbocastanum strain 11H21.</title>
        <authorList>
            <person name="Hosaka A.J."/>
        </authorList>
    </citation>
    <scope>NUCLEOTIDE SEQUENCE [LARGE SCALE GENOMIC DNA]</scope>
    <source>
        <tissue evidence="2">Young leaves</tissue>
    </source>
</reference>
<keyword evidence="3" id="KW-1185">Reference proteome</keyword>
<gene>
    <name evidence="2" type="ORF">RDI58_000755</name>
</gene>
<evidence type="ECO:0000313" key="3">
    <source>
        <dbReference type="Proteomes" id="UP001371456"/>
    </source>
</evidence>
<evidence type="ECO:0000313" key="2">
    <source>
        <dbReference type="EMBL" id="KAK6802971.1"/>
    </source>
</evidence>
<dbReference type="EMBL" id="JBANQN010000001">
    <property type="protein sequence ID" value="KAK6802971.1"/>
    <property type="molecule type" value="Genomic_DNA"/>
</dbReference>
<organism evidence="2 3">
    <name type="scientific">Solanum bulbocastanum</name>
    <name type="common">Wild potato</name>
    <dbReference type="NCBI Taxonomy" id="147425"/>
    <lineage>
        <taxon>Eukaryota</taxon>
        <taxon>Viridiplantae</taxon>
        <taxon>Streptophyta</taxon>
        <taxon>Embryophyta</taxon>
        <taxon>Tracheophyta</taxon>
        <taxon>Spermatophyta</taxon>
        <taxon>Magnoliopsida</taxon>
        <taxon>eudicotyledons</taxon>
        <taxon>Gunneridae</taxon>
        <taxon>Pentapetalae</taxon>
        <taxon>asterids</taxon>
        <taxon>lamiids</taxon>
        <taxon>Solanales</taxon>
        <taxon>Solanaceae</taxon>
        <taxon>Solanoideae</taxon>
        <taxon>Solaneae</taxon>
        <taxon>Solanum</taxon>
    </lineage>
</organism>